<dbReference type="InterPro" id="IPR050358">
    <property type="entry name" value="RSE1/DDB1/CFT1"/>
</dbReference>
<dbReference type="PANTHER" id="PTHR10644">
    <property type="entry name" value="DNA REPAIR/RNA PROCESSING CPSF FAMILY"/>
    <property type="match status" value="1"/>
</dbReference>
<dbReference type="InterPro" id="IPR018846">
    <property type="entry name" value="Beta-prop_RSE1/DDB1/CPSF1_1st"/>
</dbReference>
<reference evidence="2" key="1">
    <citation type="submission" date="2022-06" db="EMBL/GenBank/DDBJ databases">
        <title>Complete genome sequences of two strains of the flax pathogen Septoria linicola.</title>
        <authorList>
            <person name="Lapalu N."/>
            <person name="Simon A."/>
            <person name="Demenou B."/>
            <person name="Paumier D."/>
            <person name="Guillot M.-P."/>
            <person name="Gout L."/>
            <person name="Valade R."/>
        </authorList>
    </citation>
    <scope>NUCLEOTIDE SEQUENCE</scope>
    <source>
        <strain evidence="2">SE15195</strain>
    </source>
</reference>
<evidence type="ECO:0000259" key="1">
    <source>
        <dbReference type="Pfam" id="PF10433"/>
    </source>
</evidence>
<dbReference type="InterPro" id="IPR015943">
    <property type="entry name" value="WD40/YVTN_repeat-like_dom_sf"/>
</dbReference>
<dbReference type="Pfam" id="PF10433">
    <property type="entry name" value="Beta-prop_RSE1_1st"/>
    <property type="match status" value="1"/>
</dbReference>
<sequence>MNSADPSNSLGSRGAVGLYTKTSVESSVVKFILHARIRHRRLNDVVFVGDTFIHVKQVGHEGHLQHVAFKNDFDARIRHAATFRHEPDPEDEDFLVKLEKDASSLDAPAFPPQSIVLTLDSNDIVFIFLRYDGKGPGSFEQRAVPMPTFSRTMYQTGQHLAIDPHSRAVAVAAQEREIIVYAAKPTEQIQHEIKNHVKDWCPVLAQRPLDIDGVIQHLDFLIPPVDDADHIILLAIVVDKGKTKAIRVDWHRSPGPIQVQIHPGQALDAASTVSSLLVPLQDTAFLLVTGVRLTIWRGILSGSMTGSDFTEIEEPSQYPGNSAALPVWASWAKPRRSQAARAARDDIYLVREDGLVLLITIMKTGVSSRVPQSIAGSLDCHVGTAFASLGDEGDPDVLCVAGDSSNGRVVSIGNWPSVRRIEEMSRVDTMSIQPIELLSNWASATDSVTSDVVHTSRTRVKESDNIFITSGRQPYGAVTELRQGIEGSALAFVTLEELQTVTDVWVLPEPPLGSMLIVLSSPFETIILKQNADFDSPEAFEGRSAFDLDQRTLVAAMTFDDILVQVTPKSISASLSIHENFEDTSRLTLDDSESILFATIVPQLSTVVTAKRLGDSFAIINYSIASSDGCTITSQTLTSIPSEPLSIAAAIARTNIMVLISTADGKVAIVSSDSSGSEAKCYASPLPSIAGQSVACDHVAMLQDDNQLLAICGLRDGTLVTYMVDMHEQQPLVHLQTITLGSSTVRLGALSNNTDSAIATTGNSTMLLQWNAEHHALSVENVWITDKSQPQYTQGTVVASAQIPSAKYLSSDVVADRLLVISGEDLIVLELATYKSSVPRQMSVSGTPNRLVYAESLRHLVCSGLHYQVRKLPSKPQAPPHDKRQVWPVIDFIPSKGTHPAYTHHMQPGEKINAILPWSFRRDTEKTYSYVIVGGRYQSKDGSRKGKVWFLQPKVRSWEVVDITETRQVKFDREVTALALYDDRTYIVCAGNKVHLYRLDVEEMKWEQFCPTFTLASAGIYVTVERTASDDPQIVVTTAADSIVVLHVGITAQGEGRQLKPVCTAPRADYLISHLALSTVDDASDESTPMILTGSKYGHLIGMSTPNVDDAQAPGHRNGSALLQFEARLPRSLTRLRPSLPTARKGDRPSGLASGRILGSATDGAIVSLATLEHSSWRKFFWLQRLVEWSDVLSPFSHGSPAYVPGEDAMVGQNRAVPIGLSNNTRAAEIMLQTTNSRLNDMHIDGDVLSRVLQNGGVDEIKRLMQMLAEEDANVGSWMTEHIEEELEALETVVEMVRKIDAWLE</sequence>
<accession>A0A9Q9AQP3</accession>
<name>A0A9Q9AQP3_9PEZI</name>
<evidence type="ECO:0000313" key="3">
    <source>
        <dbReference type="Proteomes" id="UP001056384"/>
    </source>
</evidence>
<dbReference type="EMBL" id="CP099422">
    <property type="protein sequence ID" value="USW53345.1"/>
    <property type="molecule type" value="Genomic_DNA"/>
</dbReference>
<keyword evidence="3" id="KW-1185">Reference proteome</keyword>
<dbReference type="Proteomes" id="UP001056384">
    <property type="component" value="Chromosome 5"/>
</dbReference>
<dbReference type="Gene3D" id="2.130.10.10">
    <property type="entry name" value="YVTN repeat-like/Quinoprotein amine dehydrogenase"/>
    <property type="match status" value="1"/>
</dbReference>
<organism evidence="2 3">
    <name type="scientific">Septoria linicola</name>
    <dbReference type="NCBI Taxonomy" id="215465"/>
    <lineage>
        <taxon>Eukaryota</taxon>
        <taxon>Fungi</taxon>
        <taxon>Dikarya</taxon>
        <taxon>Ascomycota</taxon>
        <taxon>Pezizomycotina</taxon>
        <taxon>Dothideomycetes</taxon>
        <taxon>Dothideomycetidae</taxon>
        <taxon>Mycosphaerellales</taxon>
        <taxon>Mycosphaerellaceae</taxon>
        <taxon>Septoria</taxon>
    </lineage>
</organism>
<proteinExistence type="predicted"/>
<protein>
    <submittedName>
        <fullName evidence="2">Galactose oxidase/kelch, beta-propeller</fullName>
    </submittedName>
</protein>
<evidence type="ECO:0000313" key="2">
    <source>
        <dbReference type="EMBL" id="USW53345.1"/>
    </source>
</evidence>
<feature type="domain" description="RSE1/DDB1/CPSF1 first beta-propeller" evidence="1">
    <location>
        <begin position="29"/>
        <end position="423"/>
    </location>
</feature>
<dbReference type="SUPFAM" id="SSF50965">
    <property type="entry name" value="Galactose oxidase, central domain"/>
    <property type="match status" value="1"/>
</dbReference>
<dbReference type="InterPro" id="IPR011043">
    <property type="entry name" value="Gal_Oxase/kelch_b-propeller"/>
</dbReference>
<gene>
    <name evidence="2" type="ORF">Slin15195_G066640</name>
</gene>